<sequence>MNYHYSVWCFFSGYTCIMFGLIVAGRLVQTDFRQVNETKFVITIPDADNTNHIVVFMTGQIPFPEGMGGGVYFCWPNPAGPSWQLLGILSNEKPSAVFKVAGLKNGPQDTADPFGQLSMTQSHEAQIGVSVEPLVTLSQQTPVPVAAPSSVASMMQAATKMLEGFVNYTSSFALTQAQMTPNPTEMFVPLSTMQSWYENFQKKLQLNPQFLLKS</sequence>
<dbReference type="InterPro" id="IPR031318">
    <property type="entry name" value="OPI10"/>
</dbReference>
<dbReference type="Pfam" id="PF05603">
    <property type="entry name" value="Hikeshi-like_N"/>
    <property type="match status" value="1"/>
</dbReference>
<keyword evidence="2" id="KW-0472">Membrane</keyword>
<evidence type="ECO:0000256" key="1">
    <source>
        <dbReference type="ARBA" id="ARBA00006623"/>
    </source>
</evidence>
<evidence type="ECO:0000313" key="6">
    <source>
        <dbReference type="Proteomes" id="UP001209878"/>
    </source>
</evidence>
<dbReference type="PANTHER" id="PTHR12925">
    <property type="entry name" value="HIKESHI FAMILY MEMBER"/>
    <property type="match status" value="1"/>
</dbReference>
<comment type="similarity">
    <text evidence="1">Belongs to the OPI10 family.</text>
</comment>
<dbReference type="Proteomes" id="UP001209878">
    <property type="component" value="Unassembled WGS sequence"/>
</dbReference>
<organism evidence="5 6">
    <name type="scientific">Ridgeia piscesae</name>
    <name type="common">Tubeworm</name>
    <dbReference type="NCBI Taxonomy" id="27915"/>
    <lineage>
        <taxon>Eukaryota</taxon>
        <taxon>Metazoa</taxon>
        <taxon>Spiralia</taxon>
        <taxon>Lophotrochozoa</taxon>
        <taxon>Annelida</taxon>
        <taxon>Polychaeta</taxon>
        <taxon>Sedentaria</taxon>
        <taxon>Canalipalpata</taxon>
        <taxon>Sabellida</taxon>
        <taxon>Siboglinidae</taxon>
        <taxon>Ridgeia</taxon>
    </lineage>
</organism>
<evidence type="ECO:0000313" key="5">
    <source>
        <dbReference type="EMBL" id="KAK2179521.1"/>
    </source>
</evidence>
<evidence type="ECO:0000256" key="2">
    <source>
        <dbReference type="SAM" id="Phobius"/>
    </source>
</evidence>
<feature type="transmembrane region" description="Helical" evidence="2">
    <location>
        <begin position="7"/>
        <end position="28"/>
    </location>
</feature>
<name>A0AAD9KY39_RIDPI</name>
<dbReference type="PANTHER" id="PTHR12925:SF0">
    <property type="entry name" value="PROTEIN HIKESHI"/>
    <property type="match status" value="1"/>
</dbReference>
<evidence type="ECO:0000259" key="4">
    <source>
        <dbReference type="Pfam" id="PF21057"/>
    </source>
</evidence>
<dbReference type="GO" id="GO:0006606">
    <property type="term" value="P:protein import into nucleus"/>
    <property type="evidence" value="ECO:0007669"/>
    <property type="project" value="TreeGrafter"/>
</dbReference>
<dbReference type="Pfam" id="PF21057">
    <property type="entry name" value="Hikeshi-like_C"/>
    <property type="match status" value="1"/>
</dbReference>
<evidence type="ECO:0008006" key="7">
    <source>
        <dbReference type="Google" id="ProtNLM"/>
    </source>
</evidence>
<reference evidence="5" key="1">
    <citation type="journal article" date="2023" name="Mol. Biol. Evol.">
        <title>Third-Generation Sequencing Reveals the Adaptive Role of the Epigenome in Three Deep-Sea Polychaetes.</title>
        <authorList>
            <person name="Perez M."/>
            <person name="Aroh O."/>
            <person name="Sun Y."/>
            <person name="Lan Y."/>
            <person name="Juniper S.K."/>
            <person name="Young C.R."/>
            <person name="Angers B."/>
            <person name="Qian P.Y."/>
        </authorList>
    </citation>
    <scope>NUCLEOTIDE SEQUENCE</scope>
    <source>
        <strain evidence="5">R07B-5</strain>
    </source>
</reference>
<keyword evidence="2" id="KW-1133">Transmembrane helix</keyword>
<dbReference type="GO" id="GO:0005829">
    <property type="term" value="C:cytosol"/>
    <property type="evidence" value="ECO:0007669"/>
    <property type="project" value="TreeGrafter"/>
</dbReference>
<evidence type="ECO:0000259" key="3">
    <source>
        <dbReference type="Pfam" id="PF05603"/>
    </source>
</evidence>
<dbReference type="GO" id="GO:0030544">
    <property type="term" value="F:Hsp70 protein binding"/>
    <property type="evidence" value="ECO:0007669"/>
    <property type="project" value="TreeGrafter"/>
</dbReference>
<feature type="domain" description="Hikeshi-like C-terminal" evidence="4">
    <location>
        <begin position="153"/>
        <end position="211"/>
    </location>
</feature>
<feature type="domain" description="Hikeshi-like N-terminal" evidence="3">
    <location>
        <begin position="22"/>
        <end position="142"/>
    </location>
</feature>
<dbReference type="InterPro" id="IPR048364">
    <property type="entry name" value="Hikeshi-like_C"/>
</dbReference>
<gene>
    <name evidence="5" type="ORF">NP493_486g00026</name>
</gene>
<comment type="caution">
    <text evidence="5">The sequence shown here is derived from an EMBL/GenBank/DDBJ whole genome shotgun (WGS) entry which is preliminary data.</text>
</comment>
<dbReference type="EMBL" id="JAODUO010000485">
    <property type="protein sequence ID" value="KAK2179521.1"/>
    <property type="molecule type" value="Genomic_DNA"/>
</dbReference>
<accession>A0AAD9KY39</accession>
<dbReference type="AlphaFoldDB" id="A0AAD9KY39"/>
<dbReference type="GO" id="GO:0005634">
    <property type="term" value="C:nucleus"/>
    <property type="evidence" value="ECO:0007669"/>
    <property type="project" value="TreeGrafter"/>
</dbReference>
<protein>
    <recommendedName>
        <fullName evidence="7">Hikeshi-like domain-containing protein</fullName>
    </recommendedName>
</protein>
<dbReference type="InterPro" id="IPR008493">
    <property type="entry name" value="Hikeshi-like_N"/>
</dbReference>
<proteinExistence type="inferred from homology"/>
<keyword evidence="2" id="KW-0812">Transmembrane</keyword>
<keyword evidence="6" id="KW-1185">Reference proteome</keyword>
<dbReference type="GO" id="GO:0061608">
    <property type="term" value="F:nuclear import signal receptor activity"/>
    <property type="evidence" value="ECO:0007669"/>
    <property type="project" value="TreeGrafter"/>
</dbReference>